<protein>
    <submittedName>
        <fullName evidence="1">Uncharacterized protein</fullName>
    </submittedName>
</protein>
<accession>A0A0A8YNX6</accession>
<dbReference type="AlphaFoldDB" id="A0A0A8YNX6"/>
<reference evidence="1" key="1">
    <citation type="submission" date="2014-09" db="EMBL/GenBank/DDBJ databases">
        <authorList>
            <person name="Magalhaes I.L.F."/>
            <person name="Oliveira U."/>
            <person name="Santos F.R."/>
            <person name="Vidigal T.H.D.A."/>
            <person name="Brescovit A.D."/>
            <person name="Santos A.J."/>
        </authorList>
    </citation>
    <scope>NUCLEOTIDE SEQUENCE</scope>
    <source>
        <tissue evidence="1">Shoot tissue taken approximately 20 cm above the soil surface</tissue>
    </source>
</reference>
<sequence>MFISLYPQFPPRTWFSNAGRRSLPIPNTNHR</sequence>
<evidence type="ECO:0000313" key="1">
    <source>
        <dbReference type="EMBL" id="JAD28529.1"/>
    </source>
</evidence>
<dbReference type="EMBL" id="GBRH01269366">
    <property type="protein sequence ID" value="JAD28529.1"/>
    <property type="molecule type" value="Transcribed_RNA"/>
</dbReference>
<name>A0A0A8YNX6_ARUDO</name>
<organism evidence="1">
    <name type="scientific">Arundo donax</name>
    <name type="common">Giant reed</name>
    <name type="synonym">Donax arundinaceus</name>
    <dbReference type="NCBI Taxonomy" id="35708"/>
    <lineage>
        <taxon>Eukaryota</taxon>
        <taxon>Viridiplantae</taxon>
        <taxon>Streptophyta</taxon>
        <taxon>Embryophyta</taxon>
        <taxon>Tracheophyta</taxon>
        <taxon>Spermatophyta</taxon>
        <taxon>Magnoliopsida</taxon>
        <taxon>Liliopsida</taxon>
        <taxon>Poales</taxon>
        <taxon>Poaceae</taxon>
        <taxon>PACMAD clade</taxon>
        <taxon>Arundinoideae</taxon>
        <taxon>Arundineae</taxon>
        <taxon>Arundo</taxon>
    </lineage>
</organism>
<reference evidence="1" key="2">
    <citation type="journal article" date="2015" name="Data Brief">
        <title>Shoot transcriptome of the giant reed, Arundo donax.</title>
        <authorList>
            <person name="Barrero R.A."/>
            <person name="Guerrero F.D."/>
            <person name="Moolhuijzen P."/>
            <person name="Goolsby J.A."/>
            <person name="Tidwell J."/>
            <person name="Bellgard S.E."/>
            <person name="Bellgard M.I."/>
        </authorList>
    </citation>
    <scope>NUCLEOTIDE SEQUENCE</scope>
    <source>
        <tissue evidence="1">Shoot tissue taken approximately 20 cm above the soil surface</tissue>
    </source>
</reference>
<proteinExistence type="predicted"/>